<evidence type="ECO:0000256" key="1">
    <source>
        <dbReference type="SAM" id="MobiDB-lite"/>
    </source>
</evidence>
<comment type="caution">
    <text evidence="2">The sequence shown here is derived from an EMBL/GenBank/DDBJ whole genome shotgun (WGS) entry which is preliminary data.</text>
</comment>
<protein>
    <submittedName>
        <fullName evidence="2">Uncharacterized protein</fullName>
    </submittedName>
</protein>
<dbReference type="Proteomes" id="UP001345013">
    <property type="component" value="Unassembled WGS sequence"/>
</dbReference>
<sequence length="70" mass="7937">MGKATRVIVYACMETDDCDNLTTWNTSYLADESSRKFRDDKSKVHELKGSKAQQTETQVQPNKNHALSQS</sequence>
<proteinExistence type="predicted"/>
<feature type="compositionally biased region" description="Basic and acidic residues" evidence="1">
    <location>
        <begin position="35"/>
        <end position="49"/>
    </location>
</feature>
<gene>
    <name evidence="2" type="ORF">LTR24_003720</name>
</gene>
<feature type="compositionally biased region" description="Polar residues" evidence="1">
    <location>
        <begin position="51"/>
        <end position="70"/>
    </location>
</feature>
<dbReference type="EMBL" id="JAVRRG010000036">
    <property type="protein sequence ID" value="KAK5094115.1"/>
    <property type="molecule type" value="Genomic_DNA"/>
</dbReference>
<feature type="region of interest" description="Disordered" evidence="1">
    <location>
        <begin position="35"/>
        <end position="70"/>
    </location>
</feature>
<keyword evidence="3" id="KW-1185">Reference proteome</keyword>
<evidence type="ECO:0000313" key="2">
    <source>
        <dbReference type="EMBL" id="KAK5094115.1"/>
    </source>
</evidence>
<organism evidence="2 3">
    <name type="scientific">Lithohypha guttulata</name>
    <dbReference type="NCBI Taxonomy" id="1690604"/>
    <lineage>
        <taxon>Eukaryota</taxon>
        <taxon>Fungi</taxon>
        <taxon>Dikarya</taxon>
        <taxon>Ascomycota</taxon>
        <taxon>Pezizomycotina</taxon>
        <taxon>Eurotiomycetes</taxon>
        <taxon>Chaetothyriomycetidae</taxon>
        <taxon>Chaetothyriales</taxon>
        <taxon>Trichomeriaceae</taxon>
        <taxon>Lithohypha</taxon>
    </lineage>
</organism>
<evidence type="ECO:0000313" key="3">
    <source>
        <dbReference type="Proteomes" id="UP001345013"/>
    </source>
</evidence>
<accession>A0ABR0KDX9</accession>
<reference evidence="2 3" key="1">
    <citation type="submission" date="2023-08" db="EMBL/GenBank/DDBJ databases">
        <title>Black Yeasts Isolated from many extreme environments.</title>
        <authorList>
            <person name="Coleine C."/>
            <person name="Stajich J.E."/>
            <person name="Selbmann L."/>
        </authorList>
    </citation>
    <scope>NUCLEOTIDE SEQUENCE [LARGE SCALE GENOMIC DNA]</scope>
    <source>
        <strain evidence="2 3">CCFEE 5885</strain>
    </source>
</reference>
<name>A0ABR0KDX9_9EURO</name>